<keyword evidence="11 20" id="KW-1133">Transmembrane helix</keyword>
<evidence type="ECO:0000313" key="26">
    <source>
        <dbReference type="EMBL" id="ELU14775.1"/>
    </source>
</evidence>
<dbReference type="Gene3D" id="4.10.900.10">
    <property type="entry name" value="TCF3-CBD (Catenin binding domain)"/>
    <property type="match status" value="1"/>
</dbReference>
<dbReference type="GO" id="GO:0034332">
    <property type="term" value="P:adherens junction organization"/>
    <property type="evidence" value="ECO:0007669"/>
    <property type="project" value="TreeGrafter"/>
</dbReference>
<dbReference type="PROSITE" id="PS00022">
    <property type="entry name" value="EGF_1"/>
    <property type="match status" value="3"/>
</dbReference>
<feature type="domain" description="Cadherin" evidence="24">
    <location>
        <begin position="730"/>
        <end position="828"/>
    </location>
</feature>
<dbReference type="InterPro" id="IPR015919">
    <property type="entry name" value="Cadherin-like_sf"/>
</dbReference>
<feature type="domain" description="Cadherin" evidence="24">
    <location>
        <begin position="1540"/>
        <end position="1642"/>
    </location>
</feature>
<evidence type="ECO:0000259" key="24">
    <source>
        <dbReference type="PROSITE" id="PS50268"/>
    </source>
</evidence>
<feature type="domain" description="Laminin G" evidence="22">
    <location>
        <begin position="2284"/>
        <end position="2491"/>
    </location>
</feature>
<keyword evidence="6 21" id="KW-0732">Signal</keyword>
<dbReference type="GO" id="GO:0016339">
    <property type="term" value="P:calcium-dependent cell-cell adhesion via plasma membrane cell adhesion molecules"/>
    <property type="evidence" value="ECO:0007669"/>
    <property type="project" value="TreeGrafter"/>
</dbReference>
<dbReference type="InterPro" id="IPR000233">
    <property type="entry name" value="Cadherin_Y-type_LIR"/>
</dbReference>
<dbReference type="InterPro" id="IPR020894">
    <property type="entry name" value="Cadherin_CS"/>
</dbReference>
<accession>R7VGG3</accession>
<dbReference type="InterPro" id="IPR001881">
    <property type="entry name" value="EGF-like_Ca-bd_dom"/>
</dbReference>
<dbReference type="PROSITE" id="PS50026">
    <property type="entry name" value="EGF_3"/>
    <property type="match status" value="3"/>
</dbReference>
<keyword evidence="8" id="KW-0677">Repeat</keyword>
<organism evidence="26">
    <name type="scientific">Capitella teleta</name>
    <name type="common">Polychaete worm</name>
    <dbReference type="NCBI Taxonomy" id="283909"/>
    <lineage>
        <taxon>Eukaryota</taxon>
        <taxon>Metazoa</taxon>
        <taxon>Spiralia</taxon>
        <taxon>Lophotrochozoa</taxon>
        <taxon>Annelida</taxon>
        <taxon>Polychaeta</taxon>
        <taxon>Sedentaria</taxon>
        <taxon>Scolecida</taxon>
        <taxon>Capitellidae</taxon>
        <taxon>Capitella</taxon>
    </lineage>
</organism>
<protein>
    <submittedName>
        <fullName evidence="26 27">Uncharacterized protein</fullName>
    </submittedName>
</protein>
<evidence type="ECO:0000259" key="22">
    <source>
        <dbReference type="PROSITE" id="PS50025"/>
    </source>
</evidence>
<feature type="domain" description="Cadherin" evidence="24">
    <location>
        <begin position="215"/>
        <end position="302"/>
    </location>
</feature>
<keyword evidence="7" id="KW-0430">Lectin</keyword>
<gene>
    <name evidence="26" type="ORF">CAPTEDRAFT_226653</name>
</gene>
<evidence type="ECO:0000256" key="1">
    <source>
        <dbReference type="ARBA" id="ARBA00004251"/>
    </source>
</evidence>
<dbReference type="GO" id="GO:0007156">
    <property type="term" value="P:homophilic cell adhesion via plasma membrane adhesion molecules"/>
    <property type="evidence" value="ECO:0007669"/>
    <property type="project" value="InterPro"/>
</dbReference>
<feature type="disulfide bond" evidence="16">
    <location>
        <begin position="2769"/>
        <end position="2779"/>
    </location>
</feature>
<dbReference type="PROSITE" id="PS00232">
    <property type="entry name" value="CADHERIN_1"/>
    <property type="match status" value="4"/>
</dbReference>
<dbReference type="SMART" id="SM00112">
    <property type="entry name" value="CA"/>
    <property type="match status" value="16"/>
</dbReference>
<dbReference type="PROSITE" id="PS01186">
    <property type="entry name" value="EGF_2"/>
    <property type="match status" value="3"/>
</dbReference>
<dbReference type="GO" id="GO:0044331">
    <property type="term" value="P:cell-cell adhesion mediated by cadherin"/>
    <property type="evidence" value="ECO:0007669"/>
    <property type="project" value="TreeGrafter"/>
</dbReference>
<dbReference type="GO" id="GO:0016342">
    <property type="term" value="C:catenin complex"/>
    <property type="evidence" value="ECO:0007669"/>
    <property type="project" value="TreeGrafter"/>
</dbReference>
<evidence type="ECO:0000256" key="12">
    <source>
        <dbReference type="ARBA" id="ARBA00023136"/>
    </source>
</evidence>
<dbReference type="OMA" id="EPWCAKV"/>
<dbReference type="PANTHER" id="PTHR24027">
    <property type="entry name" value="CADHERIN-23"/>
    <property type="match status" value="1"/>
</dbReference>
<dbReference type="EMBL" id="AMQN01004751">
    <property type="status" value="NOT_ANNOTATED_CDS"/>
    <property type="molecule type" value="Genomic_DNA"/>
</dbReference>
<evidence type="ECO:0000313" key="28">
    <source>
        <dbReference type="Proteomes" id="UP000014760"/>
    </source>
</evidence>
<dbReference type="GO" id="GO:0005509">
    <property type="term" value="F:calcium ion binding"/>
    <property type="evidence" value="ECO:0007669"/>
    <property type="project" value="UniProtKB-UniRule"/>
</dbReference>
<name>R7VGG3_CAPTE</name>
<keyword evidence="9 15" id="KW-0106">Calcium</keyword>
<feature type="chain" id="PRO_5008789066" evidence="21">
    <location>
        <begin position="20"/>
        <end position="3008"/>
    </location>
</feature>
<feature type="domain" description="Galectin" evidence="25">
    <location>
        <begin position="1857"/>
        <end position="2012"/>
    </location>
</feature>
<dbReference type="CDD" id="cd00110">
    <property type="entry name" value="LamG"/>
    <property type="match status" value="2"/>
</dbReference>
<comment type="subcellular location">
    <subcellularLocation>
        <location evidence="1 17">Cell membrane</location>
        <topology evidence="1 17">Single-pass type I membrane protein</topology>
    </subcellularLocation>
</comment>
<dbReference type="PANTHER" id="PTHR24027:SF422">
    <property type="entry name" value="CADHERIN DOMAIN-CONTAINING PROTEIN"/>
    <property type="match status" value="1"/>
</dbReference>
<feature type="domain" description="Cadherin" evidence="24">
    <location>
        <begin position="323"/>
        <end position="413"/>
    </location>
</feature>
<feature type="domain" description="Cadherin" evidence="24">
    <location>
        <begin position="634"/>
        <end position="729"/>
    </location>
</feature>
<keyword evidence="12 20" id="KW-0472">Membrane</keyword>
<evidence type="ECO:0000259" key="25">
    <source>
        <dbReference type="PROSITE" id="PS51304"/>
    </source>
</evidence>
<feature type="disulfide bond" evidence="16">
    <location>
        <begin position="2499"/>
        <end position="2516"/>
    </location>
</feature>
<dbReference type="FunFam" id="4.10.900.10:FF:000001">
    <property type="entry name" value="Cadherin 2"/>
    <property type="match status" value="1"/>
</dbReference>
<comment type="caution">
    <text evidence="16">Lacks conserved residue(s) required for the propagation of feature annotation.</text>
</comment>
<feature type="domain" description="Cadherin" evidence="24">
    <location>
        <begin position="1200"/>
        <end position="1313"/>
    </location>
</feature>
<dbReference type="InterPro" id="IPR056370">
    <property type="entry name" value="Shg-like_Ig-like"/>
</dbReference>
<feature type="domain" description="EGF-like" evidence="23">
    <location>
        <begin position="2247"/>
        <end position="2283"/>
    </location>
</feature>
<evidence type="ECO:0000256" key="2">
    <source>
        <dbReference type="ARBA" id="ARBA00022475"/>
    </source>
</evidence>
<evidence type="ECO:0000259" key="23">
    <source>
        <dbReference type="PROSITE" id="PS50026"/>
    </source>
</evidence>
<feature type="disulfide bond" evidence="16">
    <location>
        <begin position="2273"/>
        <end position="2282"/>
    </location>
</feature>
<dbReference type="Gene3D" id="2.60.120.200">
    <property type="match status" value="2"/>
</dbReference>
<dbReference type="Pfam" id="PF00028">
    <property type="entry name" value="Cadherin"/>
    <property type="match status" value="3"/>
</dbReference>
<feature type="disulfide bond" evidence="16">
    <location>
        <begin position="2791"/>
        <end position="2800"/>
    </location>
</feature>
<dbReference type="EMBL" id="KB294299">
    <property type="protein sequence ID" value="ELU14775.1"/>
    <property type="molecule type" value="Genomic_DNA"/>
</dbReference>
<feature type="domain" description="Cadherin" evidence="24">
    <location>
        <begin position="971"/>
        <end position="1077"/>
    </location>
</feature>
<evidence type="ECO:0000256" key="18">
    <source>
        <dbReference type="RuleBase" id="RU004357"/>
    </source>
</evidence>
<dbReference type="InterPro" id="IPR001791">
    <property type="entry name" value="Laminin_G"/>
</dbReference>
<evidence type="ECO:0000256" key="5">
    <source>
        <dbReference type="ARBA" id="ARBA00022723"/>
    </source>
</evidence>
<feature type="transmembrane region" description="Helical" evidence="20">
    <location>
        <begin position="2818"/>
        <end position="2839"/>
    </location>
</feature>
<dbReference type="Pfam" id="PF02210">
    <property type="entry name" value="Laminin_G_2"/>
    <property type="match status" value="2"/>
</dbReference>
<evidence type="ECO:0000256" key="4">
    <source>
        <dbReference type="ARBA" id="ARBA00022692"/>
    </source>
</evidence>
<feature type="compositionally biased region" description="Low complexity" evidence="19">
    <location>
        <begin position="2961"/>
        <end position="2979"/>
    </location>
</feature>
<dbReference type="SMART" id="SM00181">
    <property type="entry name" value="EGF"/>
    <property type="match status" value="4"/>
</dbReference>
<evidence type="ECO:0000256" key="21">
    <source>
        <dbReference type="SAM" id="SignalP"/>
    </source>
</evidence>
<dbReference type="PROSITE" id="PS50025">
    <property type="entry name" value="LAM_G_DOMAIN"/>
    <property type="match status" value="2"/>
</dbReference>
<dbReference type="HOGENOM" id="CLU_000347_1_0_1"/>
<evidence type="ECO:0000256" key="11">
    <source>
        <dbReference type="ARBA" id="ARBA00022989"/>
    </source>
</evidence>
<dbReference type="GO" id="GO:0000902">
    <property type="term" value="P:cell morphogenesis"/>
    <property type="evidence" value="ECO:0007669"/>
    <property type="project" value="TreeGrafter"/>
</dbReference>
<dbReference type="CDD" id="cd11304">
    <property type="entry name" value="Cadherin_repeat"/>
    <property type="match status" value="13"/>
</dbReference>
<dbReference type="Pfam" id="PF01049">
    <property type="entry name" value="CADH_Y-type_LIR"/>
    <property type="match status" value="1"/>
</dbReference>
<dbReference type="GO" id="GO:0008013">
    <property type="term" value="F:beta-catenin binding"/>
    <property type="evidence" value="ECO:0007669"/>
    <property type="project" value="TreeGrafter"/>
</dbReference>
<evidence type="ECO:0000256" key="13">
    <source>
        <dbReference type="ARBA" id="ARBA00023157"/>
    </source>
</evidence>
<feature type="domain" description="Cadherin" evidence="24">
    <location>
        <begin position="1085"/>
        <end position="1195"/>
    </location>
</feature>
<feature type="domain" description="Cadherin" evidence="24">
    <location>
        <begin position="1643"/>
        <end position="1745"/>
    </location>
</feature>
<dbReference type="OrthoDB" id="6079678at2759"/>
<evidence type="ECO:0000256" key="3">
    <source>
        <dbReference type="ARBA" id="ARBA00022536"/>
    </source>
</evidence>
<feature type="signal peptide" evidence="21">
    <location>
        <begin position="1"/>
        <end position="19"/>
    </location>
</feature>
<dbReference type="PRINTS" id="PR00205">
    <property type="entry name" value="CADHERIN"/>
</dbReference>
<dbReference type="GO" id="GO:0005912">
    <property type="term" value="C:adherens junction"/>
    <property type="evidence" value="ECO:0007669"/>
    <property type="project" value="TreeGrafter"/>
</dbReference>
<evidence type="ECO:0000256" key="9">
    <source>
        <dbReference type="ARBA" id="ARBA00022837"/>
    </source>
</evidence>
<keyword evidence="5" id="KW-0479">Metal-binding</keyword>
<dbReference type="GO" id="GO:0030246">
    <property type="term" value="F:carbohydrate binding"/>
    <property type="evidence" value="ECO:0007669"/>
    <property type="project" value="UniProtKB-KW"/>
</dbReference>
<dbReference type="InterPro" id="IPR027397">
    <property type="entry name" value="Catenin-bd_sf"/>
</dbReference>
<feature type="domain" description="Cadherin" evidence="24">
    <location>
        <begin position="1314"/>
        <end position="1416"/>
    </location>
</feature>
<feature type="region of interest" description="Disordered" evidence="19">
    <location>
        <begin position="2913"/>
        <end position="2988"/>
    </location>
</feature>
<reference evidence="27" key="3">
    <citation type="submission" date="2015-06" db="UniProtKB">
        <authorList>
            <consortium name="EnsemblMetazoa"/>
        </authorList>
    </citation>
    <scope>IDENTIFICATION</scope>
</reference>
<evidence type="ECO:0000256" key="20">
    <source>
        <dbReference type="SAM" id="Phobius"/>
    </source>
</evidence>
<keyword evidence="2" id="KW-1003">Cell membrane</keyword>
<dbReference type="GO" id="GO:0016477">
    <property type="term" value="P:cell migration"/>
    <property type="evidence" value="ECO:0007669"/>
    <property type="project" value="TreeGrafter"/>
</dbReference>
<dbReference type="PROSITE" id="PS51304">
    <property type="entry name" value="GALECTIN"/>
    <property type="match status" value="1"/>
</dbReference>
<dbReference type="SUPFAM" id="SSF49313">
    <property type="entry name" value="Cadherin-like"/>
    <property type="match status" value="15"/>
</dbReference>
<dbReference type="FunFam" id="2.60.40.60:FF:000033">
    <property type="entry name" value="FAT atypical cadherin 1"/>
    <property type="match status" value="1"/>
</dbReference>
<feature type="domain" description="Cadherin" evidence="24">
    <location>
        <begin position="518"/>
        <end position="624"/>
    </location>
</feature>
<keyword evidence="28" id="KW-1185">Reference proteome</keyword>
<feature type="domain" description="Laminin G" evidence="22">
    <location>
        <begin position="2532"/>
        <end position="2725"/>
    </location>
</feature>
<dbReference type="FunFam" id="2.60.40.60:FF:000092">
    <property type="entry name" value="Protocadherin 8"/>
    <property type="match status" value="1"/>
</dbReference>
<keyword evidence="3 16" id="KW-0245">EGF-like domain</keyword>
<evidence type="ECO:0000256" key="8">
    <source>
        <dbReference type="ARBA" id="ARBA00022737"/>
    </source>
</evidence>
<dbReference type="Gene3D" id="2.60.40.60">
    <property type="entry name" value="Cadherins"/>
    <property type="match status" value="15"/>
</dbReference>
<proteinExistence type="predicted"/>
<dbReference type="Proteomes" id="UP000014760">
    <property type="component" value="Unassembled WGS sequence"/>
</dbReference>
<comment type="function">
    <text evidence="18">Cadherins are calcium-dependent cell adhesion proteins.</text>
</comment>
<feature type="domain" description="Cadherin" evidence="24">
    <location>
        <begin position="110"/>
        <end position="214"/>
    </location>
</feature>
<dbReference type="SUPFAM" id="SSF49899">
    <property type="entry name" value="Concanavalin A-like lectins/glucanases"/>
    <property type="match status" value="2"/>
</dbReference>
<dbReference type="CDD" id="cd00054">
    <property type="entry name" value="EGF_CA"/>
    <property type="match status" value="1"/>
</dbReference>
<dbReference type="Gene3D" id="2.10.25.10">
    <property type="entry name" value="Laminin"/>
    <property type="match status" value="1"/>
</dbReference>
<keyword evidence="13 16" id="KW-1015">Disulfide bond</keyword>
<keyword evidence="14" id="KW-0325">Glycoprotein</keyword>
<dbReference type="STRING" id="283909.R7VGG3"/>
<dbReference type="EnsemblMetazoa" id="CapteT226653">
    <property type="protein sequence ID" value="CapteP226653"/>
    <property type="gene ID" value="CapteG226653"/>
</dbReference>
<feature type="domain" description="Cadherin" evidence="24">
    <location>
        <begin position="830"/>
        <end position="970"/>
    </location>
</feature>
<feature type="domain" description="EGF-like" evidence="23">
    <location>
        <begin position="2765"/>
        <end position="2801"/>
    </location>
</feature>
<evidence type="ECO:0000256" key="15">
    <source>
        <dbReference type="PROSITE-ProRule" id="PRU00043"/>
    </source>
</evidence>
<dbReference type="SMART" id="SM00282">
    <property type="entry name" value="LamG"/>
    <property type="match status" value="2"/>
</dbReference>
<dbReference type="Pfam" id="PF24811">
    <property type="entry name" value="Ig_Shg"/>
    <property type="match status" value="1"/>
</dbReference>
<dbReference type="InterPro" id="IPR039808">
    <property type="entry name" value="Cadherin"/>
</dbReference>
<dbReference type="FunFam" id="2.10.25.10:FF:000066">
    <property type="entry name" value="FAT atypical cadherin 4"/>
    <property type="match status" value="1"/>
</dbReference>
<dbReference type="Pfam" id="PF00008">
    <property type="entry name" value="EGF"/>
    <property type="match status" value="1"/>
</dbReference>
<dbReference type="InterPro" id="IPR001079">
    <property type="entry name" value="Galectin_CRD"/>
</dbReference>
<feature type="domain" description="Cadherin" evidence="24">
    <location>
        <begin position="1426"/>
        <end position="1532"/>
    </location>
</feature>
<reference evidence="28" key="1">
    <citation type="submission" date="2012-12" db="EMBL/GenBank/DDBJ databases">
        <authorList>
            <person name="Hellsten U."/>
            <person name="Grimwood J."/>
            <person name="Chapman J.A."/>
            <person name="Shapiro H."/>
            <person name="Aerts A."/>
            <person name="Otillar R.P."/>
            <person name="Terry A.Y."/>
            <person name="Boore J.L."/>
            <person name="Simakov O."/>
            <person name="Marletaz F."/>
            <person name="Cho S.-J."/>
            <person name="Edsinger-Gonzales E."/>
            <person name="Havlak P."/>
            <person name="Kuo D.-H."/>
            <person name="Larsson T."/>
            <person name="Lv J."/>
            <person name="Arendt D."/>
            <person name="Savage R."/>
            <person name="Osoegawa K."/>
            <person name="de Jong P."/>
            <person name="Lindberg D.R."/>
            <person name="Seaver E.C."/>
            <person name="Weisblat D.A."/>
            <person name="Putnam N.H."/>
            <person name="Grigoriev I.V."/>
            <person name="Rokhsar D.S."/>
        </authorList>
    </citation>
    <scope>NUCLEOTIDE SEQUENCE</scope>
    <source>
        <strain evidence="28">I ESC-2004</strain>
    </source>
</reference>
<dbReference type="InterPro" id="IPR013320">
    <property type="entry name" value="ConA-like_dom_sf"/>
</dbReference>
<dbReference type="PROSITE" id="PS50268">
    <property type="entry name" value="CADHERIN_2"/>
    <property type="match status" value="16"/>
</dbReference>
<feature type="disulfide bond" evidence="16">
    <location>
        <begin position="2518"/>
        <end position="2527"/>
    </location>
</feature>
<evidence type="ECO:0000256" key="6">
    <source>
        <dbReference type="ARBA" id="ARBA00022729"/>
    </source>
</evidence>
<evidence type="ECO:0000256" key="14">
    <source>
        <dbReference type="ARBA" id="ARBA00023180"/>
    </source>
</evidence>
<dbReference type="GO" id="GO:0045296">
    <property type="term" value="F:cadherin binding"/>
    <property type="evidence" value="ECO:0007669"/>
    <property type="project" value="TreeGrafter"/>
</dbReference>
<dbReference type="InterPro" id="IPR002126">
    <property type="entry name" value="Cadherin-like_dom"/>
</dbReference>
<evidence type="ECO:0000256" key="17">
    <source>
        <dbReference type="RuleBase" id="RU003318"/>
    </source>
</evidence>
<dbReference type="SMART" id="SM00179">
    <property type="entry name" value="EGF_CA"/>
    <property type="match status" value="1"/>
</dbReference>
<feature type="domain" description="EGF-like" evidence="23">
    <location>
        <begin position="2492"/>
        <end position="2528"/>
    </location>
</feature>
<dbReference type="GO" id="GO:0007043">
    <property type="term" value="P:cell-cell junction assembly"/>
    <property type="evidence" value="ECO:0007669"/>
    <property type="project" value="TreeGrafter"/>
</dbReference>
<evidence type="ECO:0000256" key="16">
    <source>
        <dbReference type="PROSITE-ProRule" id="PRU00076"/>
    </source>
</evidence>
<sequence length="3008" mass="334187">METHFPLLVLLAILACASARSTRAIHVVPRTASPGYVVTMLQDSPRFYGSHSQVHHHFKILPNGALVTQRRLPSTLDSSFFIRLEHGGEKEWRESLNIQLSDDHVRGGFPHQPYTAHVTEEQPANTQLTGLETLSSDAHDMSIDCSISIHDSRAPFSLYRGRDGALSIVTSKSLDRERKQEYSLTLKAVCPNKKDIYAMVNVRVDDVIDNAPVFSETQYTATLIPDLPQGLPVLQLQATDADSEDELVYSLENGDFEFVVDSHTGVISIKTSYGLEPMTYDLVATVTDLAGQSSTASVVIEVLPDIPHIRTRRETLDRRGWVVRRTDTGELFTVASIPANEDERFEMQDPSPDNLEVNYESGMVRLIPGADWDPNEDMVQFFVNISHASDPQYESYLPVVIHLIDLDELAPIFTNLPQPMRTTIPIWIRPDTIIYTVESIFAQYDDVKVQYKLESGGDGWFRVDPETGDVLIVGRHEFEEVSYSLGISAQCIGANPREDMTPSQELQVIVGVALPQPYEHPYHVFMPETTKPGERVVLVQAVSFQDAPLKYSLSSDDPRALNTFEINEDTGEVTLKEKLTWVSATQRYFHMILKVEEKAENIDQAFSDDFEITLQAENMNAPYFALTNYVVPNILESVPVDTEITEVIAIDIDPLDYGVVNFTSSDPHFTITTDGDNVGRMVTAQELDYDYQEGHMYSVVVTATDGGGRTGETTVQVYLDPSNDKAPVMDPPEQRAYVKEDAGSGLVVHIVQAYDPDGDDITFEILNNNGEISEYFLLGTTSGDLSLKKRLGNSNDNFEIQVRISDGENSVDGVVFVDIIGVNHQPRFPECNSYEPEIAEGSEIGTSVIRICHNPWGKEASCFEPNMRAEDDDPGANGNLHFSVVTPYNEAKWFEVEGVEGDEKSVDLKSLREIDREDLLTQRPNEVLVLGNTVKFRVTVKVEDEGQPPLSTNCFLLVDIIDQNDNIPIFDEANYKTTILRNTNYDDRVIRVFALDDDDGNNAVVTYDIEDSEPSCDNCFTIDSSSGWISRGSGNIGSGVNSITLSVSAIDPDPSHKALTDVVIDLTESSSDLPPQWSDVGGIPIDDLTSIKVMENTTAFTSLSVNFEATASGNMVGYFLVKGRTPEQNKNRGFDYRESNQEMVIHNLQLDYETTHSYILLLRSYRRDPGSSSIPATDARLLVELEDVNDNPPEWQGRDNNGFYPASVSDQTQPGEHVVTVMATDIDGTSPNNRVSYGFVDTCTDCELFNLDSNTGDITAKEGGFDREDKEQYYLRVYAEDGAQSSNNPPGPNRIETAIDVLVMGPSMKPPYFPQPSYTVSLDEGIPFNTTVDDTILAIDQEPGMTYMQYAITAQSNVDRKFAVDMGAGRIYTVGELLYDEQESYTLTFRIFDGDTVNSTSVNINLVKQNLYPPVFEPLEIEGPPVEEKNPNTSPTNPHYLGMMTARNPDDESSPIQYSVEGALTEGDFSGQFVINNTGHIWLTRGIDRDYPYGHSTWSFNVAGTDDGVPAKTGYGVVRISPTDINDNAPIFDTCCLAGSIDEHESVSTTVMQLVADDYDNGPNGDVIYEAVTIPEDEDGQPLFAVDSEGIITTLEQLDREDVSEYVLIVKATDQGDPDPLSSENQRILITVDDTNDNPPRFPEASYQHTMEENMPIGSSVMQVVAEDLDIGVNALLDYSITTPGDGDYFFMDSIFSTRAGVVKIHEMGENKELSFTVRVSDGVYTDTADIVISVVDVNDNPPEFIPEHVQQNITVSEGEEVDYFVVQVTAEDVDENENGEFEYFIDYMNTDKEFKFKVNEDGEVTLRNQLDRETVDSYELHVLAIDKGEPALTGTATVFITVLDVNDNPPMFRESYAPVIAKDLQEGMEIIRFYATDADLPENGPPFEFVNSCNTPECTDLRFEFEQDTSGGGEDAGIVLSNRNGFSREELGRSSYELTITMSDNPTSGEASQQQTYTLRLTIEDDNYNMHSEGTKLVTVYNYNGELGSVPLGNVFVEDPDDWDLPDKTFTFESEQEWFRLDQDSGQLTMKMGAPPMTHEIICDVFDVKYNQGTKAFVYVDVNYIDKEVTDSAGSMILSGITAEDFIRLEKVTSADKKTSANSLGPGSENYLDAKYTLLRNKLAELLATKPEYVDIFSVQDVPGETEKVFVQYAAHGSPYYSPSRLNAIVWTNKDSIETEVGITVEYAPIDMCRKEFQDCWDSGCTTVITPTADPALVNANQTAFAGVNSTVEQRCVCATSDFTDDAPQCEINSCMNGGTCQETWNGFSCECLAGFEGPRCQLTKVNFDGSGWAYMEPLQQCEDGKLSLQFATASGNGLLLYSGPMRDTEASDMRDYLALTLESGYPVLRANIGDDELTLSISGNNKRGQKTLSAMNDGNWHTVEIFKQGKMLSLVADHCSVAEVTETIDNSIEDRAACEDEGSFTGEQFLFNMHTPLELGGRSVGGVNYPSGIPSAGFDGCVKNLMYNGNVYDMKLVNRTQFQGANEGCVREDCTACPVNSVCHGNFNNANPQCICIDGFQGQDCDTEVTTIDSHDNPSFIEWKVKNQYNDTLTNIKDGALRLMFRTRETNGVIFMANSFSTLERYRLEVVDSHLTFRYDLGAGDRILSLPHVDVADGLWHSVHIERYGTNGVMRLDGGEGKYYAEQPFLDQHRWITIDEDLIYASAAVTYNVYTGEAYVDGDLIHTCMRDVRLMENTFPMTEDEEADSWANIQRIENMDYDCESDACVNVACPEPQFCYDMWRYYECRCDDGERKDEDQCIPVTDCSIPICVNGWCALTEDGDRYCYCKPGWEGPICNMTGPEAFAVVATISQGAVVSIVVVIIAVLLMILLFIIFTQRSNPDHLLIDPDDALRDNYVTYEEEGAGEEDMHAYDLSRLQKPVDPNLDPMGLRGPPDEPVRRLEVLPQEAPLPLGAPRKPFPMSGDPDIADFMDDRLHDTDDDPNAPPYDSVREYEYEGNGSVAGSLSSLNSSSSGGDQDYDYLNDMGPRFKKLADLYGGGGEEED</sequence>
<evidence type="ECO:0000256" key="10">
    <source>
        <dbReference type="ARBA" id="ARBA00022889"/>
    </source>
</evidence>
<evidence type="ECO:0000256" key="19">
    <source>
        <dbReference type="SAM" id="MobiDB-lite"/>
    </source>
</evidence>
<feature type="domain" description="Cadherin" evidence="24">
    <location>
        <begin position="1748"/>
        <end position="1853"/>
    </location>
</feature>
<evidence type="ECO:0000256" key="7">
    <source>
        <dbReference type="ARBA" id="ARBA00022734"/>
    </source>
</evidence>
<dbReference type="InterPro" id="IPR000742">
    <property type="entry name" value="EGF"/>
</dbReference>
<keyword evidence="10 17" id="KW-0130">Cell adhesion</keyword>
<evidence type="ECO:0000313" key="27">
    <source>
        <dbReference type="EnsemblMetazoa" id="CapteP226653"/>
    </source>
</evidence>
<keyword evidence="4 17" id="KW-0812">Transmembrane</keyword>
<reference evidence="26 28" key="2">
    <citation type="journal article" date="2013" name="Nature">
        <title>Insights into bilaterian evolution from three spiralian genomes.</title>
        <authorList>
            <person name="Simakov O."/>
            <person name="Marletaz F."/>
            <person name="Cho S.J."/>
            <person name="Edsinger-Gonzales E."/>
            <person name="Havlak P."/>
            <person name="Hellsten U."/>
            <person name="Kuo D.H."/>
            <person name="Larsson T."/>
            <person name="Lv J."/>
            <person name="Arendt D."/>
            <person name="Savage R."/>
            <person name="Osoegawa K."/>
            <person name="de Jong P."/>
            <person name="Grimwood J."/>
            <person name="Chapman J.A."/>
            <person name="Shapiro H."/>
            <person name="Aerts A."/>
            <person name="Otillar R.P."/>
            <person name="Terry A.Y."/>
            <person name="Boore J.L."/>
            <person name="Grigoriev I.V."/>
            <person name="Lindberg D.R."/>
            <person name="Seaver E.C."/>
            <person name="Weisblat D.A."/>
            <person name="Putnam N.H."/>
            <person name="Rokhsar D.S."/>
        </authorList>
    </citation>
    <scope>NUCLEOTIDE SEQUENCE</scope>
    <source>
        <strain evidence="26 28">I ESC-2004</strain>
    </source>
</reference>
<feature type="domain" description="Cadherin" evidence="24">
    <location>
        <begin position="1853"/>
        <end position="1978"/>
    </location>
</feature>